<evidence type="ECO:0000313" key="2">
    <source>
        <dbReference type="EMBL" id="KAJ5339383.1"/>
    </source>
</evidence>
<dbReference type="AlphaFoldDB" id="A0A9W9QQL5"/>
<dbReference type="Proteomes" id="UP001148299">
    <property type="component" value="Unassembled WGS sequence"/>
</dbReference>
<dbReference type="Proteomes" id="UP001147695">
    <property type="component" value="Unassembled WGS sequence"/>
</dbReference>
<reference evidence="3" key="1">
    <citation type="submission" date="2022-12" db="EMBL/GenBank/DDBJ databases">
        <authorList>
            <person name="Petersen C."/>
        </authorList>
    </citation>
    <scope>NUCLEOTIDE SEQUENCE</scope>
    <source>
        <strain evidence="2">IBT 35673</strain>
        <strain evidence="3">IBT 35675</strain>
    </source>
</reference>
<reference evidence="3" key="2">
    <citation type="journal article" date="2023" name="IMA Fungus">
        <title>Comparative genomic study of the Penicillium genus elucidates a diverse pangenome and 15 lateral gene transfer events.</title>
        <authorList>
            <person name="Petersen C."/>
            <person name="Sorensen T."/>
            <person name="Nielsen M.R."/>
            <person name="Sondergaard T.E."/>
            <person name="Sorensen J.L."/>
            <person name="Fitzpatrick D.A."/>
            <person name="Frisvad J.C."/>
            <person name="Nielsen K.L."/>
        </authorList>
    </citation>
    <scope>NUCLEOTIDE SEQUENCE</scope>
    <source>
        <strain evidence="2">IBT 35673</strain>
        <strain evidence="3">IBT 35675</strain>
    </source>
</reference>
<protein>
    <submittedName>
        <fullName evidence="3">Uncharacterized protein</fullName>
    </submittedName>
</protein>
<sequence>MKRITPLRRAVQTIVQPATTHPFPPRTTCHLQSEKPTDQILLERCILNPEHSETCQSGTDEEVGRHNSPYDPKQTRPEQEHRALEEEYRLEGDTLHDPLYISPANRDFSLILDPMAGPHVLKHLRSVRGWTNKHKQVLLKTTPYELRKYESVFAKLRKPGEKNQEFARRFSAPHTWPYY</sequence>
<organism evidence="3 4">
    <name type="scientific">Penicillium brevicompactum</name>
    <dbReference type="NCBI Taxonomy" id="5074"/>
    <lineage>
        <taxon>Eukaryota</taxon>
        <taxon>Fungi</taxon>
        <taxon>Dikarya</taxon>
        <taxon>Ascomycota</taxon>
        <taxon>Pezizomycotina</taxon>
        <taxon>Eurotiomycetes</taxon>
        <taxon>Eurotiomycetidae</taxon>
        <taxon>Eurotiales</taxon>
        <taxon>Aspergillaceae</taxon>
        <taxon>Penicillium</taxon>
    </lineage>
</organism>
<evidence type="ECO:0000313" key="3">
    <source>
        <dbReference type="EMBL" id="KAJ5342210.1"/>
    </source>
</evidence>
<dbReference type="EMBL" id="JAPZBR010000008">
    <property type="protein sequence ID" value="KAJ5342210.1"/>
    <property type="molecule type" value="Genomic_DNA"/>
</dbReference>
<evidence type="ECO:0000256" key="1">
    <source>
        <dbReference type="SAM" id="MobiDB-lite"/>
    </source>
</evidence>
<name>A0A9W9QQL5_PENBR</name>
<feature type="region of interest" description="Disordered" evidence="1">
    <location>
        <begin position="52"/>
        <end position="80"/>
    </location>
</feature>
<proteinExistence type="predicted"/>
<dbReference type="PANTHER" id="PTHR42090">
    <property type="match status" value="1"/>
</dbReference>
<accession>A0A9W9QQL5</accession>
<comment type="caution">
    <text evidence="3">The sequence shown here is derived from an EMBL/GenBank/DDBJ whole genome shotgun (WGS) entry which is preliminary data.</text>
</comment>
<evidence type="ECO:0000313" key="4">
    <source>
        <dbReference type="Proteomes" id="UP001148299"/>
    </source>
</evidence>
<dbReference type="EMBL" id="JAPZBQ010000003">
    <property type="protein sequence ID" value="KAJ5339383.1"/>
    <property type="molecule type" value="Genomic_DNA"/>
</dbReference>
<keyword evidence="4" id="KW-1185">Reference proteome</keyword>
<dbReference type="PANTHER" id="PTHR42090:SF1">
    <property type="match status" value="1"/>
</dbReference>
<gene>
    <name evidence="2" type="ORF">N7452_006111</name>
    <name evidence="3" type="ORF">N7541_011334</name>
</gene>